<dbReference type="EMBL" id="CP012673">
    <property type="protein sequence ID" value="AUX43557.1"/>
    <property type="molecule type" value="Genomic_DNA"/>
</dbReference>
<protein>
    <submittedName>
        <fullName evidence="1">Uncharacterized protein</fullName>
    </submittedName>
</protein>
<name>A0A2L0EW79_SORCE</name>
<accession>A0A2L0EW79</accession>
<evidence type="ECO:0000313" key="2">
    <source>
        <dbReference type="Proteomes" id="UP000238348"/>
    </source>
</evidence>
<dbReference type="Gene3D" id="3.90.1150.10">
    <property type="entry name" value="Aspartate Aminotransferase, domain 1"/>
    <property type="match status" value="1"/>
</dbReference>
<evidence type="ECO:0000313" key="1">
    <source>
        <dbReference type="EMBL" id="AUX43557.1"/>
    </source>
</evidence>
<gene>
    <name evidence="1" type="ORF">SOCE26_050070</name>
</gene>
<sequence length="58" mass="6456">MLSPPMWIRIPHRRMRGAYAFDGTTFFVSTAHGDADLGRREDAAKDSLLTMRAGGFIS</sequence>
<dbReference type="InterPro" id="IPR015422">
    <property type="entry name" value="PyrdxlP-dep_Trfase_small"/>
</dbReference>
<dbReference type="AlphaFoldDB" id="A0A2L0EW79"/>
<reference evidence="1 2" key="1">
    <citation type="submission" date="2015-09" db="EMBL/GenBank/DDBJ databases">
        <title>Sorangium comparison.</title>
        <authorList>
            <person name="Zaburannyi N."/>
            <person name="Bunk B."/>
            <person name="Overmann J."/>
            <person name="Mueller R."/>
        </authorList>
    </citation>
    <scope>NUCLEOTIDE SEQUENCE [LARGE SCALE GENOMIC DNA]</scope>
    <source>
        <strain evidence="1 2">So ce26</strain>
    </source>
</reference>
<proteinExistence type="predicted"/>
<organism evidence="1 2">
    <name type="scientific">Sorangium cellulosum</name>
    <name type="common">Polyangium cellulosum</name>
    <dbReference type="NCBI Taxonomy" id="56"/>
    <lineage>
        <taxon>Bacteria</taxon>
        <taxon>Pseudomonadati</taxon>
        <taxon>Myxococcota</taxon>
        <taxon>Polyangia</taxon>
        <taxon>Polyangiales</taxon>
        <taxon>Polyangiaceae</taxon>
        <taxon>Sorangium</taxon>
    </lineage>
</organism>
<dbReference type="Proteomes" id="UP000238348">
    <property type="component" value="Chromosome"/>
</dbReference>